<dbReference type="GO" id="GO:0004806">
    <property type="term" value="F:triacylglycerol lipase activity"/>
    <property type="evidence" value="ECO:0007669"/>
    <property type="project" value="TreeGrafter"/>
</dbReference>
<dbReference type="AlphaFoldDB" id="A0A842HCE9"/>
<dbReference type="SUPFAM" id="SSF53474">
    <property type="entry name" value="alpha/beta-Hydrolases"/>
    <property type="match status" value="1"/>
</dbReference>
<accession>A0A842HCE9</accession>
<dbReference type="InterPro" id="IPR049492">
    <property type="entry name" value="BD-FAE-like_dom"/>
</dbReference>
<dbReference type="InterPro" id="IPR050300">
    <property type="entry name" value="GDXG_lipolytic_enzyme"/>
</dbReference>
<dbReference type="InterPro" id="IPR029058">
    <property type="entry name" value="AB_hydrolase_fold"/>
</dbReference>
<name>A0A842HCE9_9BACT</name>
<protein>
    <submittedName>
        <fullName evidence="5">Alpha/beta hydrolase</fullName>
    </submittedName>
</protein>
<comment type="caution">
    <text evidence="5">The sequence shown here is derived from an EMBL/GenBank/DDBJ whole genome shotgun (WGS) entry which is preliminary data.</text>
</comment>
<reference evidence="5 6" key="1">
    <citation type="submission" date="2020-07" db="EMBL/GenBank/DDBJ databases">
        <authorList>
            <person name="Feng X."/>
        </authorList>
    </citation>
    <scope>NUCLEOTIDE SEQUENCE [LARGE SCALE GENOMIC DNA]</scope>
    <source>
        <strain evidence="5 6">JCM31066</strain>
    </source>
</reference>
<evidence type="ECO:0000256" key="2">
    <source>
        <dbReference type="ARBA" id="ARBA00022801"/>
    </source>
</evidence>
<dbReference type="PANTHER" id="PTHR48081">
    <property type="entry name" value="AB HYDROLASE SUPERFAMILY PROTEIN C4A8.06C"/>
    <property type="match status" value="1"/>
</dbReference>
<evidence type="ECO:0000259" key="4">
    <source>
        <dbReference type="Pfam" id="PF20434"/>
    </source>
</evidence>
<dbReference type="Pfam" id="PF20434">
    <property type="entry name" value="BD-FAE"/>
    <property type="match status" value="1"/>
</dbReference>
<dbReference type="EMBL" id="JACHVB010000012">
    <property type="protein sequence ID" value="MBC2593071.1"/>
    <property type="molecule type" value="Genomic_DNA"/>
</dbReference>
<keyword evidence="3" id="KW-0732">Signal</keyword>
<feature type="chain" id="PRO_5032390423" evidence="3">
    <location>
        <begin position="30"/>
        <end position="307"/>
    </location>
</feature>
<dbReference type="Proteomes" id="UP000546464">
    <property type="component" value="Unassembled WGS sequence"/>
</dbReference>
<evidence type="ECO:0000256" key="3">
    <source>
        <dbReference type="SAM" id="SignalP"/>
    </source>
</evidence>
<feature type="signal peptide" evidence="3">
    <location>
        <begin position="1"/>
        <end position="29"/>
    </location>
</feature>
<dbReference type="PROSITE" id="PS01173">
    <property type="entry name" value="LIPASE_GDXG_HIS"/>
    <property type="match status" value="1"/>
</dbReference>
<dbReference type="RefSeq" id="WP_185674069.1">
    <property type="nucleotide sequence ID" value="NZ_JACHVB010000012.1"/>
</dbReference>
<dbReference type="PANTHER" id="PTHR48081:SF30">
    <property type="entry name" value="ACETYL-HYDROLASE LIPR-RELATED"/>
    <property type="match status" value="1"/>
</dbReference>
<sequence>MKTCPFRGVSFFFLLTMAIGMMVPALCRAAPESGPFKVEESQVVFKEINGVKLAMSVYSPVMKERKDLPAIIFFHGGGWNVGSRRSFDLQAKYLASVGIVVFSADYRLATRDKVTVAECVKDAKSAIRYIRENAKDFGISPDKIVASGASAGAHLAACTAVVEGYDESGDDLDVSAVPDAMILFCAPVRIERERLNAAYQQRFDGQEEALSPYNHVRAGLPPTLLLSGDKDTQVPIEFVRGFAEKMQASGNECVVVEFAGKGHDFSRYDRQPDSFTQSLAEVEKRMDELYGQNQPSWLEAYVATLKQ</sequence>
<evidence type="ECO:0000313" key="6">
    <source>
        <dbReference type="Proteomes" id="UP000546464"/>
    </source>
</evidence>
<keyword evidence="2 5" id="KW-0378">Hydrolase</keyword>
<keyword evidence="6" id="KW-1185">Reference proteome</keyword>
<evidence type="ECO:0000256" key="1">
    <source>
        <dbReference type="ARBA" id="ARBA00010515"/>
    </source>
</evidence>
<organism evidence="5 6">
    <name type="scientific">Ruficoccus amylovorans</name>
    <dbReference type="NCBI Taxonomy" id="1804625"/>
    <lineage>
        <taxon>Bacteria</taxon>
        <taxon>Pseudomonadati</taxon>
        <taxon>Verrucomicrobiota</taxon>
        <taxon>Opitutia</taxon>
        <taxon>Puniceicoccales</taxon>
        <taxon>Cerasicoccaceae</taxon>
        <taxon>Ruficoccus</taxon>
    </lineage>
</organism>
<gene>
    <name evidence="5" type="ORF">H5P28_02240</name>
</gene>
<dbReference type="Gene3D" id="3.40.50.1820">
    <property type="entry name" value="alpha/beta hydrolase"/>
    <property type="match status" value="1"/>
</dbReference>
<evidence type="ECO:0000313" key="5">
    <source>
        <dbReference type="EMBL" id="MBC2593071.1"/>
    </source>
</evidence>
<proteinExistence type="inferred from homology"/>
<dbReference type="InterPro" id="IPR002168">
    <property type="entry name" value="Lipase_GDXG_HIS_AS"/>
</dbReference>
<comment type="similarity">
    <text evidence="1">Belongs to the 'GDXG' lipolytic enzyme family.</text>
</comment>
<feature type="domain" description="BD-FAE-like" evidence="4">
    <location>
        <begin position="55"/>
        <end position="165"/>
    </location>
</feature>